<dbReference type="GO" id="GO:0070403">
    <property type="term" value="F:NAD+ binding"/>
    <property type="evidence" value="ECO:0007669"/>
    <property type="project" value="InterPro"/>
</dbReference>
<dbReference type="PROSITE" id="PS50305">
    <property type="entry name" value="SIRTUIN"/>
    <property type="match status" value="1"/>
</dbReference>
<feature type="compositionally biased region" description="Low complexity" evidence="5">
    <location>
        <begin position="45"/>
        <end position="70"/>
    </location>
</feature>
<dbReference type="PANTHER" id="PTHR47651:SF17">
    <property type="entry name" value="DEACETYLASE SIRTUIN-TYPE DOMAIN-CONTAINING PROTEIN"/>
    <property type="match status" value="1"/>
</dbReference>
<organism evidence="7 8">
    <name type="scientific">Dendryphion nanum</name>
    <dbReference type="NCBI Taxonomy" id="256645"/>
    <lineage>
        <taxon>Eukaryota</taxon>
        <taxon>Fungi</taxon>
        <taxon>Dikarya</taxon>
        <taxon>Ascomycota</taxon>
        <taxon>Pezizomycotina</taxon>
        <taxon>Dothideomycetes</taxon>
        <taxon>Pleosporomycetidae</taxon>
        <taxon>Pleosporales</taxon>
        <taxon>Torulaceae</taxon>
        <taxon>Dendryphion</taxon>
    </lineage>
</organism>
<feature type="binding site" evidence="4">
    <location>
        <position position="234"/>
    </location>
    <ligand>
        <name>Zn(2+)</name>
        <dbReference type="ChEBI" id="CHEBI:29105"/>
    </ligand>
</feature>
<evidence type="ECO:0000313" key="7">
    <source>
        <dbReference type="EMBL" id="KAH7126764.1"/>
    </source>
</evidence>
<evidence type="ECO:0000256" key="2">
    <source>
        <dbReference type="ARBA" id="ARBA00022679"/>
    </source>
</evidence>
<dbReference type="Gene3D" id="3.40.50.1220">
    <property type="entry name" value="TPP-binding domain"/>
    <property type="match status" value="2"/>
</dbReference>
<protein>
    <submittedName>
        <fullName evidence="7">DHS-like NAD/FAD-binding domain-containing protein</fullName>
    </submittedName>
</protein>
<evidence type="ECO:0000256" key="4">
    <source>
        <dbReference type="PROSITE-ProRule" id="PRU00236"/>
    </source>
</evidence>
<evidence type="ECO:0000259" key="6">
    <source>
        <dbReference type="PROSITE" id="PS50305"/>
    </source>
</evidence>
<feature type="compositionally biased region" description="Polar residues" evidence="5">
    <location>
        <begin position="80"/>
        <end position="93"/>
    </location>
</feature>
<dbReference type="PANTHER" id="PTHR47651">
    <property type="entry name" value="NAD-DEPENDENT HISTONE DEACETYLASE HST4"/>
    <property type="match status" value="1"/>
</dbReference>
<feature type="binding site" evidence="4">
    <location>
        <position position="306"/>
    </location>
    <ligand>
        <name>Zn(2+)</name>
        <dbReference type="ChEBI" id="CHEBI:29105"/>
    </ligand>
</feature>
<feature type="binding site" evidence="4">
    <location>
        <position position="231"/>
    </location>
    <ligand>
        <name>Zn(2+)</name>
        <dbReference type="ChEBI" id="CHEBI:29105"/>
    </ligand>
</feature>
<name>A0A9P9DXB5_9PLEO</name>
<reference evidence="7" key="1">
    <citation type="journal article" date="2021" name="Nat. Commun.">
        <title>Genetic determinants of endophytism in the Arabidopsis root mycobiome.</title>
        <authorList>
            <person name="Mesny F."/>
            <person name="Miyauchi S."/>
            <person name="Thiergart T."/>
            <person name="Pickel B."/>
            <person name="Atanasova L."/>
            <person name="Karlsson M."/>
            <person name="Huettel B."/>
            <person name="Barry K.W."/>
            <person name="Haridas S."/>
            <person name="Chen C."/>
            <person name="Bauer D."/>
            <person name="Andreopoulos W."/>
            <person name="Pangilinan J."/>
            <person name="LaButti K."/>
            <person name="Riley R."/>
            <person name="Lipzen A."/>
            <person name="Clum A."/>
            <person name="Drula E."/>
            <person name="Henrissat B."/>
            <person name="Kohler A."/>
            <person name="Grigoriev I.V."/>
            <person name="Martin F.M."/>
            <person name="Hacquard S."/>
        </authorList>
    </citation>
    <scope>NUCLEOTIDE SEQUENCE</scope>
    <source>
        <strain evidence="7">MPI-CAGE-CH-0243</strain>
    </source>
</reference>
<dbReference type="OrthoDB" id="424302at2759"/>
<evidence type="ECO:0000256" key="3">
    <source>
        <dbReference type="ARBA" id="ARBA00023027"/>
    </source>
</evidence>
<proteinExistence type="inferred from homology"/>
<dbReference type="SUPFAM" id="SSF52467">
    <property type="entry name" value="DHS-like NAD/FAD-binding domain"/>
    <property type="match status" value="1"/>
</dbReference>
<dbReference type="EMBL" id="JAGMWT010000006">
    <property type="protein sequence ID" value="KAH7126764.1"/>
    <property type="molecule type" value="Genomic_DNA"/>
</dbReference>
<keyword evidence="4" id="KW-0862">Zinc</keyword>
<dbReference type="InterPro" id="IPR003000">
    <property type="entry name" value="Sirtuin"/>
</dbReference>
<feature type="region of interest" description="Disordered" evidence="5">
    <location>
        <begin position="45"/>
        <end position="111"/>
    </location>
</feature>
<evidence type="ECO:0000313" key="8">
    <source>
        <dbReference type="Proteomes" id="UP000700596"/>
    </source>
</evidence>
<comment type="caution">
    <text evidence="7">The sequence shown here is derived from an EMBL/GenBank/DDBJ whole genome shotgun (WGS) entry which is preliminary data.</text>
</comment>
<dbReference type="InterPro" id="IPR026590">
    <property type="entry name" value="Ssirtuin_cat_dom"/>
</dbReference>
<keyword evidence="8" id="KW-1185">Reference proteome</keyword>
<evidence type="ECO:0000256" key="5">
    <source>
        <dbReference type="SAM" id="MobiDB-lite"/>
    </source>
</evidence>
<feature type="active site" description="Proton acceptor" evidence="4">
    <location>
        <position position="223"/>
    </location>
</feature>
<dbReference type="GO" id="GO:0046872">
    <property type="term" value="F:metal ion binding"/>
    <property type="evidence" value="ECO:0007669"/>
    <property type="project" value="UniProtKB-KW"/>
</dbReference>
<dbReference type="GO" id="GO:0016740">
    <property type="term" value="F:transferase activity"/>
    <property type="evidence" value="ECO:0007669"/>
    <property type="project" value="UniProtKB-KW"/>
</dbReference>
<dbReference type="InterPro" id="IPR029035">
    <property type="entry name" value="DHS-like_NAD/FAD-binding_dom"/>
</dbReference>
<sequence length="456" mass="48212">MRPLLRIPYTEPLPLPKIIPASANTASGAIAALVEFLSAPASTSISIPTPTSTSASTSTSTSASSSTSASHHLPHLYRGTTRSSQLPDRSNPSTTTTTTGSHASSRLLPQPIHTQNKTVLLTGAGISVASGLADYRGTKGTYTLNKTYRPIYYNEFCASHEARKRYWARSFLGWTNLERAQPNAAHSAVGRLGELGVVGSVVTQNVDSFHPLSHPSLPTLELHGYLRSLTCISCYSTYPRSSFQSQLASLNPAWSSFLAEILATGALDTENPDERRRKGLKTNPDGDVDVPGANYATFRYPACPVCLEHGAPASSNGTPAARVEVDGDGAWTPPSTSTSTSTFPSPSSSGVLKPGVVMFGESIRADVKLAAENAIDTASRILVIGSSLATYSAWRLVKRAKERGLPVGVLNIGGVRGEETFFGGLEEEGAGEEGVRVSGSAEEILPRVVRVLEGRG</sequence>
<dbReference type="Proteomes" id="UP000700596">
    <property type="component" value="Unassembled WGS sequence"/>
</dbReference>
<keyword evidence="4" id="KW-0479">Metal-binding</keyword>
<keyword evidence="3" id="KW-0520">NAD</keyword>
<evidence type="ECO:0000256" key="1">
    <source>
        <dbReference type="ARBA" id="ARBA00006924"/>
    </source>
</evidence>
<gene>
    <name evidence="7" type="ORF">B0J11DRAFT_460138</name>
</gene>
<comment type="similarity">
    <text evidence="1">Belongs to the sirtuin family. Class I subfamily.</text>
</comment>
<accession>A0A9P9DXB5</accession>
<feature type="binding site" evidence="4">
    <location>
        <position position="303"/>
    </location>
    <ligand>
        <name>Zn(2+)</name>
        <dbReference type="ChEBI" id="CHEBI:29105"/>
    </ligand>
</feature>
<dbReference type="AlphaFoldDB" id="A0A9P9DXB5"/>
<feature type="region of interest" description="Disordered" evidence="5">
    <location>
        <begin position="269"/>
        <end position="288"/>
    </location>
</feature>
<keyword evidence="2" id="KW-0808">Transferase</keyword>
<dbReference type="Pfam" id="PF02146">
    <property type="entry name" value="SIR2"/>
    <property type="match status" value="1"/>
</dbReference>
<feature type="domain" description="Deacetylase sirtuin-type" evidence="6">
    <location>
        <begin position="97"/>
        <end position="456"/>
    </location>
</feature>